<dbReference type="Proteomes" id="UP001205920">
    <property type="component" value="Unassembled WGS sequence"/>
</dbReference>
<keyword evidence="4" id="KW-1185">Reference proteome</keyword>
<dbReference type="InterPro" id="IPR000873">
    <property type="entry name" value="AMP-dep_synth/lig_dom"/>
</dbReference>
<evidence type="ECO:0000259" key="1">
    <source>
        <dbReference type="Pfam" id="PF00501"/>
    </source>
</evidence>
<comment type="caution">
    <text evidence="3">The sequence shown here is derived from an EMBL/GenBank/DDBJ whole genome shotgun (WGS) entry which is preliminary data.</text>
</comment>
<dbReference type="InterPro" id="IPR025110">
    <property type="entry name" value="AMP-bd_C"/>
</dbReference>
<accession>A0AAW5HUD1</accession>
<evidence type="ECO:0000313" key="4">
    <source>
        <dbReference type="Proteomes" id="UP001205920"/>
    </source>
</evidence>
<dbReference type="Pfam" id="PF00501">
    <property type="entry name" value="AMP-binding"/>
    <property type="match status" value="1"/>
</dbReference>
<gene>
    <name evidence="3" type="ORF">JMN37_09155</name>
</gene>
<dbReference type="InterPro" id="IPR042099">
    <property type="entry name" value="ANL_N_sf"/>
</dbReference>
<protein>
    <submittedName>
        <fullName evidence="3">AMP-binding protein</fullName>
    </submittedName>
</protein>
<dbReference type="RefSeq" id="WP_070363215.1">
    <property type="nucleotide sequence ID" value="NZ_JAEUWV010000016.1"/>
</dbReference>
<sequence length="565" mass="62094">MGAYETKAWLAHYPEWTDPNPIVGSDTLVSLFNTAATTHPGRTATWFMGKTLTYQALNEQVNRLAAALQRLGVAPGDRVVIALPNCPQHVIAITAILRIGAVAIEHNPLYTAYELEKQFLDHGARVAIVFDREAETFHTLQETTALETVIAVNLIDAMPRHLQLALQVPLGSVRSQREELHKPAPKAIAWESLVAKPATPTNLPTIAQSDTAFILYTSGTTGTPKGVPLTHANVLSVLVAGAQWVKDWGAVNEKVLAILPMFHIYGLALNYGFPLTVAGQMVLVPAPKPKLYQQAILKTRPTLLPGVPLLYERIAQWAVEKHVDLSSFHSAISGAATLPQSTIELWERVTGGQLIEGYGLTETSPILCGNPLDGNRRPGYIGVPFPNTEIRIANPDNPSETMPDGEPGELLARGPQVFSGYLNNPEATQKSFHDGWFRTGDMAVMEPDGFIRLVARIKEIIITGGFNVYPDEVEEAVRTHPDVEDVAVVGRPREDGSEDVVACVTLRDGAPLDPEGLKEHARQRLTRYKVPRTFYHFEDLNRDQTGKIRRRAVQQELVAMLQSTQ</sequence>
<feature type="domain" description="AMP-binding enzyme C-terminal" evidence="2">
    <location>
        <begin position="472"/>
        <end position="547"/>
    </location>
</feature>
<dbReference type="PANTHER" id="PTHR43767:SF1">
    <property type="entry name" value="NONRIBOSOMAL PEPTIDE SYNTHASE PES1 (EUROFUNG)-RELATED"/>
    <property type="match status" value="1"/>
</dbReference>
<dbReference type="PROSITE" id="PS00455">
    <property type="entry name" value="AMP_BINDING"/>
    <property type="match status" value="1"/>
</dbReference>
<proteinExistence type="predicted"/>
<name>A0AAW5HUD1_9CORY</name>
<organism evidence="3 4">
    <name type="scientific">Corynebacterium lipophilum</name>
    <dbReference type="NCBI Taxonomy" id="2804918"/>
    <lineage>
        <taxon>Bacteria</taxon>
        <taxon>Bacillati</taxon>
        <taxon>Actinomycetota</taxon>
        <taxon>Actinomycetes</taxon>
        <taxon>Mycobacteriales</taxon>
        <taxon>Corynebacteriaceae</taxon>
        <taxon>Corynebacterium</taxon>
    </lineage>
</organism>
<dbReference type="NCBIfam" id="NF004114">
    <property type="entry name" value="PRK05605.1"/>
    <property type="match status" value="1"/>
</dbReference>
<evidence type="ECO:0000313" key="3">
    <source>
        <dbReference type="EMBL" id="MCO6395133.1"/>
    </source>
</evidence>
<dbReference type="InterPro" id="IPR050237">
    <property type="entry name" value="ATP-dep_AMP-bd_enzyme"/>
</dbReference>
<dbReference type="SUPFAM" id="SSF56801">
    <property type="entry name" value="Acetyl-CoA synthetase-like"/>
    <property type="match status" value="1"/>
</dbReference>
<dbReference type="CDD" id="cd05936">
    <property type="entry name" value="FC-FACS_FadD_like"/>
    <property type="match status" value="1"/>
</dbReference>
<dbReference type="Gene3D" id="3.30.300.30">
    <property type="match status" value="1"/>
</dbReference>
<dbReference type="AlphaFoldDB" id="A0AAW5HUD1"/>
<dbReference type="GO" id="GO:0016878">
    <property type="term" value="F:acid-thiol ligase activity"/>
    <property type="evidence" value="ECO:0007669"/>
    <property type="project" value="UniProtKB-ARBA"/>
</dbReference>
<dbReference type="PANTHER" id="PTHR43767">
    <property type="entry name" value="LONG-CHAIN-FATTY-ACID--COA LIGASE"/>
    <property type="match status" value="1"/>
</dbReference>
<evidence type="ECO:0000259" key="2">
    <source>
        <dbReference type="Pfam" id="PF13193"/>
    </source>
</evidence>
<dbReference type="Pfam" id="PF13193">
    <property type="entry name" value="AMP-binding_C"/>
    <property type="match status" value="1"/>
</dbReference>
<reference evidence="3 4" key="1">
    <citation type="submission" date="2021-01" db="EMBL/GenBank/DDBJ databases">
        <title>Identification and Characterization of Corynebacterium sp.</title>
        <authorList>
            <person name="Luo Q."/>
            <person name="Qu P."/>
            <person name="Chen Q."/>
        </authorList>
    </citation>
    <scope>NUCLEOTIDE SEQUENCE [LARGE SCALE GENOMIC DNA]</scope>
    <source>
        <strain evidence="3 4">MC-18</strain>
    </source>
</reference>
<dbReference type="InterPro" id="IPR045851">
    <property type="entry name" value="AMP-bd_C_sf"/>
</dbReference>
<dbReference type="EMBL" id="JAEUWV010000016">
    <property type="protein sequence ID" value="MCO6395133.1"/>
    <property type="molecule type" value="Genomic_DNA"/>
</dbReference>
<dbReference type="InterPro" id="IPR020845">
    <property type="entry name" value="AMP-binding_CS"/>
</dbReference>
<dbReference type="Gene3D" id="3.40.50.12780">
    <property type="entry name" value="N-terminal domain of ligase-like"/>
    <property type="match status" value="1"/>
</dbReference>
<feature type="domain" description="AMP-dependent synthetase/ligase" evidence="1">
    <location>
        <begin position="33"/>
        <end position="422"/>
    </location>
</feature>